<dbReference type="InterPro" id="IPR056823">
    <property type="entry name" value="TEN-like_YD-shell"/>
</dbReference>
<dbReference type="Pfam" id="PF25023">
    <property type="entry name" value="TEN_YD-shell"/>
    <property type="match status" value="2"/>
</dbReference>
<dbReference type="InterPro" id="IPR022385">
    <property type="entry name" value="Rhs_assc_core"/>
</dbReference>
<dbReference type="Pfam" id="PF05593">
    <property type="entry name" value="RHS_repeat"/>
    <property type="match status" value="3"/>
</dbReference>
<feature type="domain" description="WWE" evidence="3">
    <location>
        <begin position="102"/>
        <end position="190"/>
    </location>
</feature>
<dbReference type="InterPro" id="IPR050708">
    <property type="entry name" value="T6SS_VgrG/RHS"/>
</dbReference>
<dbReference type="PANTHER" id="PTHR32305">
    <property type="match status" value="1"/>
</dbReference>
<protein>
    <recommendedName>
        <fullName evidence="3">WWE domain-containing protein</fullName>
    </recommendedName>
</protein>
<dbReference type="InterPro" id="IPR031325">
    <property type="entry name" value="RHS_repeat"/>
</dbReference>
<dbReference type="EMBL" id="MEIL01000029">
    <property type="protein sequence ID" value="PIT38211.1"/>
    <property type="molecule type" value="Genomic_DNA"/>
</dbReference>
<dbReference type="Gene3D" id="2.180.10.10">
    <property type="entry name" value="RHS repeat-associated core"/>
    <property type="match status" value="4"/>
</dbReference>
<name>A0A2N9X4V8_9NEIS</name>
<comment type="caution">
    <text evidence="4">The sequence shown here is derived from an EMBL/GenBank/DDBJ whole genome shotgun (WGS) entry which is preliminary data.</text>
</comment>
<dbReference type="PANTHER" id="PTHR32305:SF15">
    <property type="entry name" value="PROTEIN RHSA-RELATED"/>
    <property type="match status" value="1"/>
</dbReference>
<keyword evidence="5" id="KW-1185">Reference proteome</keyword>
<dbReference type="PROSITE" id="PS50918">
    <property type="entry name" value="WWE"/>
    <property type="match status" value="1"/>
</dbReference>
<feature type="compositionally biased region" description="Polar residues" evidence="2">
    <location>
        <begin position="1269"/>
        <end position="1278"/>
    </location>
</feature>
<dbReference type="Gene3D" id="1.20.120.1870">
    <property type="entry name" value="Fic/DOC protein, Fido domain"/>
    <property type="match status" value="1"/>
</dbReference>
<accession>A0A2N9X4V8</accession>
<keyword evidence="1" id="KW-0677">Repeat</keyword>
<evidence type="ECO:0000313" key="4">
    <source>
        <dbReference type="EMBL" id="PIT38211.1"/>
    </source>
</evidence>
<evidence type="ECO:0000313" key="5">
    <source>
        <dbReference type="Proteomes" id="UP000230202"/>
    </source>
</evidence>
<proteinExistence type="predicted"/>
<evidence type="ECO:0000259" key="3">
    <source>
        <dbReference type="PROSITE" id="PS50918"/>
    </source>
</evidence>
<feature type="region of interest" description="Disordered" evidence="2">
    <location>
        <begin position="1256"/>
        <end position="1278"/>
    </location>
</feature>
<reference evidence="4" key="1">
    <citation type="journal article" date="2017" name="MBio">
        <title>Type VI secretion-mediated competition in the bee gut microbiome.</title>
        <authorList>
            <person name="Steele M.I."/>
            <person name="Kwong W.K."/>
            <person name="Powell J.E."/>
            <person name="Whiteley M."/>
            <person name="Moran N.A."/>
        </authorList>
    </citation>
    <scope>NUCLEOTIDE SEQUENCE [LARGE SCALE GENOMIC DNA]</scope>
    <source>
        <strain evidence="4">WkB273</strain>
    </source>
</reference>
<dbReference type="InterPro" id="IPR006530">
    <property type="entry name" value="YD"/>
</dbReference>
<evidence type="ECO:0000256" key="2">
    <source>
        <dbReference type="SAM" id="MobiDB-lite"/>
    </source>
</evidence>
<evidence type="ECO:0000256" key="1">
    <source>
        <dbReference type="ARBA" id="ARBA00022737"/>
    </source>
</evidence>
<sequence>MLVMALPQMAYARISGNDEKISGISHASVRLPNTEYTENTVDMRVKVLGGEVKLNRTWENGRWYLNPAWAELRFVLDPLDSSVKTIDRAGTLYQRSGEADLYTYKQVSISKTETGWRWTDPEGNWINYDSKGRPLAYGNANNVQVSFELNKDGQRKAIKDNNGELVYSLDYDNQDHLIKATDRSGRSVSYNWSGDRLTQVTDVMGNVWKYGYDNNGQINRRTDPDGGVTKIDYIVSVPSSQFAMGSGRNGGVISQSAVVSTGAADHENKLARVGKITSKTGAVTVYNTEYNRVNKQYTITVNDPAGQKTVTVFDSNGRVLTESINGQLTARYDRDSANNIVKYTDERGQITTTQYNQADYPVKITYPNGAVEEYQYNQANKPVKQINAKGDSITFEYNAANQPTKITYAAGKPEQRIVNFEYDNLGQQTKATIGNNQKSISLQQSFDRYGNIASYTDGKGQQYQYSYNIQGQPTELQNPLQQKWLLGYNAAGYTTQVTDPLKHTFTMKTDALGRIVEMTDAQGNSTHYSYQNTATGREVKTTDALNQVTTEQYDKLNRLIKTITPSGLVSEQSYDSNSRISQYKDYNGNQLSYEYGAPGTSQAGLLTKINYPTYSESYDYDNMGNTISVNQQLDSNTQISSHSSYDQLGQQISRTDAANRTSQSQYNALGQITADIDALSGKTQYQYDLSDNLSTLTDAKGNQYHFEYDQNNNLLKETKTLGNDVEYSYNAANQLTEQKQANGNRIQYQYDAAGNISQQHYIAVGTDTAEQTVNYQYDANNQLTDVQQSGSTNSHYTYQRDALGRIVEENISYGRISKTLKYSYDTDGNLASITYPDNSTVNYRYANGQLQQAILPNGEEINWRDYQWNQPKRITYPQAEQTNSYDALQRPTQIKLVSKGQTLLERYYSYDKVSNISSIQTEKGSSNYQYDQLDRLIQVKPEQESLAQRAESYSYDAIGNRTGSAQQPGEWQYNDLNQLIKWGEGKQQTSLSYTINGQLATEENANKKLSYSYNAADRLSEVSNDSGEIASYEYDPFGRRISKTVNGKTTYYIYSSEGLIAELDQTGRMQVAYGWIPDSDWGTRPLWQANLNESQTLKNASYHYLITDHLGTPQLAINSAGEQSWKINSDAFGNSELDANNQITMNLRFPGQYYDEETGLTYNYFRDYDAKTGRYIQNDPIGLAGGVNTYGYVGGNPLLYSDPTGELAQVIVPVLIGATILSACVVSPVCKKNVTDSWSGLYQNIRERIKGTDVLPTLTGNREDDKNNTKSCDSNTVSINDPNNVTIMGAVPPPEDPDDEKNSDSFIGISADEIKLINKIHGGSNTVTGEVDTVLANMSYRTGFYDKSAVVIRDIAGRHLFNNANKRTAQTVVEQLAKRNNINISKSQIRNVINNSATGRLRSIEEISGALKNGI</sequence>
<organism evidence="4 5">
    <name type="scientific">Snodgrassella alvi</name>
    <dbReference type="NCBI Taxonomy" id="1196083"/>
    <lineage>
        <taxon>Bacteria</taxon>
        <taxon>Pseudomonadati</taxon>
        <taxon>Pseudomonadota</taxon>
        <taxon>Betaproteobacteria</taxon>
        <taxon>Neisseriales</taxon>
        <taxon>Neisseriaceae</taxon>
        <taxon>Snodgrassella</taxon>
    </lineage>
</organism>
<gene>
    <name evidence="4" type="ORF">BHC54_06555</name>
</gene>
<dbReference type="InterPro" id="IPR053737">
    <property type="entry name" value="Type_II_TA_Toxin"/>
</dbReference>
<dbReference type="NCBIfam" id="TIGR01643">
    <property type="entry name" value="YD_repeat_2x"/>
    <property type="match status" value="9"/>
</dbReference>
<dbReference type="InterPro" id="IPR004170">
    <property type="entry name" value="WWE_dom"/>
</dbReference>
<dbReference type="Proteomes" id="UP000230202">
    <property type="component" value="Unassembled WGS sequence"/>
</dbReference>
<dbReference type="NCBIfam" id="TIGR03696">
    <property type="entry name" value="Rhs_assc_core"/>
    <property type="match status" value="1"/>
</dbReference>